<dbReference type="EMBL" id="FOKA01000001">
    <property type="protein sequence ID" value="SFA73157.1"/>
    <property type="molecule type" value="Genomic_DNA"/>
</dbReference>
<dbReference type="SUPFAM" id="SSF53137">
    <property type="entry name" value="Translational machinery components"/>
    <property type="match status" value="1"/>
</dbReference>
<dbReference type="InterPro" id="IPR042226">
    <property type="entry name" value="eFR1_2_sf"/>
</dbReference>
<proteinExistence type="predicted"/>
<dbReference type="RefSeq" id="WP_090029998.1">
    <property type="nucleotide sequence ID" value="NZ_BONM01000013.1"/>
</dbReference>
<dbReference type="Gene3D" id="3.30.420.60">
    <property type="entry name" value="eRF1 domain 2"/>
    <property type="match status" value="1"/>
</dbReference>
<feature type="compositionally biased region" description="Basic and acidic residues" evidence="1">
    <location>
        <begin position="391"/>
        <end position="403"/>
    </location>
</feature>
<dbReference type="InterPro" id="IPR040701">
    <property type="entry name" value="Bact_RF_family2"/>
</dbReference>
<evidence type="ECO:0000256" key="1">
    <source>
        <dbReference type="SAM" id="MobiDB-lite"/>
    </source>
</evidence>
<dbReference type="STRING" id="988821.SAMN05421867_101267"/>
<evidence type="ECO:0008006" key="4">
    <source>
        <dbReference type="Google" id="ProtNLM"/>
    </source>
</evidence>
<organism evidence="2 3">
    <name type="scientific">Cellulomonas marina</name>
    <dbReference type="NCBI Taxonomy" id="988821"/>
    <lineage>
        <taxon>Bacteria</taxon>
        <taxon>Bacillati</taxon>
        <taxon>Actinomycetota</taxon>
        <taxon>Actinomycetes</taxon>
        <taxon>Micrococcales</taxon>
        <taxon>Cellulomonadaceae</taxon>
        <taxon>Cellulomonas</taxon>
    </lineage>
</organism>
<feature type="region of interest" description="Disordered" evidence="1">
    <location>
        <begin position="382"/>
        <end position="403"/>
    </location>
</feature>
<sequence length="403" mass="43008">MKLDWMKPLVGRSGPFATVHLDATRADTRSERELQDRWQGLRRDLVQQGAAEDVLAHLDEVVTEPTGVGGPHGRVLVATAEGVVLDRVLAVPPTRDEACWGAEPALLGAALATDGEVAHLLVAVDRSGADLTWSHGVTPGGAPDRTVEGGHDELRKVPTGGWSQRRFQSRAEDSWERNAAAVAAEVDRLVTERRPEVVVLTGDVRAVALVHEALGAAAKELVVELSGGSRADGVKEDVFADRVRDVLTAVRARRREGVLDRFRAERGRAGAAVTQLGDVVEALRRAQVSELVLDERTAQPGSPLADRTLWVGIDPLQIGLSRADLDALGVPEADQHELRADIALLDAAVGTDSGVTFADAGSVDLVDGIGALLRYEDASTPDESLLSMGGDTHRQGRHHDVAR</sequence>
<gene>
    <name evidence="2" type="ORF">SAMN05421867_101267</name>
</gene>
<dbReference type="Pfam" id="PF18844">
    <property type="entry name" value="baeRF_family2"/>
    <property type="match status" value="1"/>
</dbReference>
<evidence type="ECO:0000313" key="2">
    <source>
        <dbReference type="EMBL" id="SFA73157.1"/>
    </source>
</evidence>
<evidence type="ECO:0000313" key="3">
    <source>
        <dbReference type="Proteomes" id="UP000199012"/>
    </source>
</evidence>
<dbReference type="OrthoDB" id="5179393at2"/>
<dbReference type="AlphaFoldDB" id="A0A1I0VAT0"/>
<dbReference type="Proteomes" id="UP000199012">
    <property type="component" value="Unassembled WGS sequence"/>
</dbReference>
<reference evidence="2 3" key="1">
    <citation type="submission" date="2016-10" db="EMBL/GenBank/DDBJ databases">
        <authorList>
            <person name="de Groot N.N."/>
        </authorList>
    </citation>
    <scope>NUCLEOTIDE SEQUENCE [LARGE SCALE GENOMIC DNA]</scope>
    <source>
        <strain evidence="2 3">CGMCC 4.6945</strain>
    </source>
</reference>
<keyword evidence="3" id="KW-1185">Reference proteome</keyword>
<name>A0A1I0VAT0_9CELL</name>
<accession>A0A1I0VAT0</accession>
<protein>
    <recommendedName>
        <fullName evidence="4">Peptide chain release factor 1 (ERF1)</fullName>
    </recommendedName>
</protein>